<reference evidence="1" key="1">
    <citation type="journal article" date="2023" name="Front. Mar. Sci.">
        <title>A new Merluccius polli reference genome to investigate the effects of global change in West African waters.</title>
        <authorList>
            <person name="Mateo J.L."/>
            <person name="Blanco-Fernandez C."/>
            <person name="Garcia-Vazquez E."/>
            <person name="Machado-Schiaffino G."/>
        </authorList>
    </citation>
    <scope>NUCLEOTIDE SEQUENCE</scope>
    <source>
        <strain evidence="1">C29</strain>
        <tissue evidence="1">Fin</tissue>
    </source>
</reference>
<evidence type="ECO:0000313" key="2">
    <source>
        <dbReference type="Proteomes" id="UP001174136"/>
    </source>
</evidence>
<keyword evidence="2" id="KW-1185">Reference proteome</keyword>
<accession>A0AA47P9V2</accession>
<proteinExistence type="predicted"/>
<protein>
    <submittedName>
        <fullName evidence="1">Uncharacterized protein</fullName>
    </submittedName>
</protein>
<dbReference type="PANTHER" id="PTHR31025">
    <property type="entry name" value="SI:CH211-196P9.1-RELATED"/>
    <property type="match status" value="1"/>
</dbReference>
<evidence type="ECO:0000313" key="1">
    <source>
        <dbReference type="EMBL" id="KAK0151597.1"/>
    </source>
</evidence>
<organism evidence="1 2">
    <name type="scientific">Merluccius polli</name>
    <name type="common">Benguela hake</name>
    <name type="synonym">Merluccius cadenati</name>
    <dbReference type="NCBI Taxonomy" id="89951"/>
    <lineage>
        <taxon>Eukaryota</taxon>
        <taxon>Metazoa</taxon>
        <taxon>Chordata</taxon>
        <taxon>Craniata</taxon>
        <taxon>Vertebrata</taxon>
        <taxon>Euteleostomi</taxon>
        <taxon>Actinopterygii</taxon>
        <taxon>Neopterygii</taxon>
        <taxon>Teleostei</taxon>
        <taxon>Neoteleostei</taxon>
        <taxon>Acanthomorphata</taxon>
        <taxon>Zeiogadaria</taxon>
        <taxon>Gadariae</taxon>
        <taxon>Gadiformes</taxon>
        <taxon>Gadoidei</taxon>
        <taxon>Merlucciidae</taxon>
        <taxon>Merluccius</taxon>
    </lineage>
</organism>
<sequence length="1291" mass="147128">MFASCSYKTNLYGAFRTHKWRKHTPHTIHDFKQGIVDGPVDSAAVVESFESGTTEQSDDDLQSELPDEESTNLTKVIELKLASVLLKLEHCFLVPSAAVNELLEELQYLIGTASVPFTQKTIIDFIQDNNCRVDESVVKELATVLCTSNPIQAAIANHGPLSTAWRRKTYYQKNFNVVEPVEYVLDRKNRKSFQYVPLLKSLQQLLNCETILNKAINLKEKHQPVESDKRVYRSFWDGLLTAISLILYVDDFEICNPLGTSRIKHKICALYWILGNLPPGCHSSLSSIHLAALINSNDVKVYGYEKVLEPLITDLITLEQHGIFVDKLGKTLKGALQCVVADNLGAHGIAGFVESFSGRYVCRFCTADNLEIQAKEVGAGDFSRRTEEIHTNHLKTLEENSLQNFYGVKNTCVLSEKLTNFTVTSGFPPDIVHDLFEGIVPVEISLCLNVFISKKYFTLAAFNKAIQDFPFKWTDKTNRPHSVPLTYASRKTGKVPIDEPAWKLIADLKDIVEVVVSPVQTQESIAYLNFKISEHRIRFKEVFPDTNFRPKHHFLEHYPQLICEFGPLVALWTMRFEAKHSFFKRVVRRTTCFKNVLLSLAQRHQFLMAHHLLMCSFPKSPLEVANVSTLPIDVLKEDIAFALKRRHPELDCVCLAKNATYSGLNYRNGMIIAHGSLAGLPEFTEIIQMIVVKDKLLLIVRKLSAWYWEHYRAYELKRCAPNEVELVDPNKLADPYPLADYTIGGMRLIPLKRYIHSTMADITPVRLLVILSEDNNIRMELRQGIPNSLEDLIDEVKDACGLQGYIRLQYKDTEFGNIFVNLTSTTVIKDLTILKVVQLDCDYTTVVLYPVDPLLDSTLDNGDQSLRLSGDQSSMSASTDDTILLSSPSSDSLRTQQWPKVFSIPRFSFDTERQLQSGNEEYTRSQTRLKPSSKMLSDILERLAECIYGYTPYPDDRAFSDVAEALTSKHPSLREPGSFNESYGWKQRIKIKMGNYRTQLKAHGTAPELTVNSLKSKSREEAYPAKNLKRPRRAEVNHFPSLPSGETTETLEQERISLLGELQKRHNQQTIKEKMARTFGYWRQEIVHKQPTVEDILERWPALFQMEEINAEFIRVTTVPLETKFLAQLDKHSHKLLEVIRSKGGRVKEQTTKTLQVLDETVDITIRRECILKSLMIYLGEPVQHLLKEYQDMEENYADQLEQATMAIFVTGREDPFHPPKDIKIIIDGTQVLNEVPSVATAVAMLFGVIYALNLKYPKNIQYTLEFVQKVLMELGGKNMSLKVHRLSTQL</sequence>
<dbReference type="EMBL" id="JAOPHQ010001190">
    <property type="protein sequence ID" value="KAK0151597.1"/>
    <property type="molecule type" value="Genomic_DNA"/>
</dbReference>
<gene>
    <name evidence="1" type="ORF">N1851_007096</name>
</gene>
<comment type="caution">
    <text evidence="1">The sequence shown here is derived from an EMBL/GenBank/DDBJ whole genome shotgun (WGS) entry which is preliminary data.</text>
</comment>
<name>A0AA47P9V2_MERPO</name>
<dbReference type="Proteomes" id="UP001174136">
    <property type="component" value="Unassembled WGS sequence"/>
</dbReference>
<dbReference type="PANTHER" id="PTHR31025:SF27">
    <property type="entry name" value="SI:CH211-193K19.2-RELATED"/>
    <property type="match status" value="1"/>
</dbReference>